<accession>A0A251VP37</accession>
<name>A0A251VP37_HELAN</name>
<dbReference type="Proteomes" id="UP000215914">
    <property type="component" value="Chromosome 1"/>
</dbReference>
<dbReference type="EMBL" id="MNCJ02000316">
    <property type="protein sequence ID" value="KAF5822146.1"/>
    <property type="molecule type" value="Genomic_DNA"/>
</dbReference>
<gene>
    <name evidence="2" type="ORF">HannXRQ_Chr01g0015461</name>
    <name evidence="1" type="ORF">HanXRQr2_Chr01g0023101</name>
</gene>
<reference evidence="2" key="2">
    <citation type="submission" date="2017-02" db="EMBL/GenBank/DDBJ databases">
        <title>Sunflower complete genome.</title>
        <authorList>
            <person name="Langlade N."/>
            <person name="Munos S."/>
        </authorList>
    </citation>
    <scope>NUCLEOTIDE SEQUENCE [LARGE SCALE GENOMIC DNA]</scope>
    <source>
        <tissue evidence="2">Leaves</tissue>
    </source>
</reference>
<dbReference type="Gramene" id="mRNA:HanXRQr2_Chr01g0023101">
    <property type="protein sequence ID" value="mRNA:HanXRQr2_Chr01g0023101"/>
    <property type="gene ID" value="HanXRQr2_Chr01g0023101"/>
</dbReference>
<sequence length="77" mass="8705">MAVSSSSPFFCPRLVTSKYPSCLPFFLLTSQVAFIYPSSCRHLIYTQTNSFHQSLSQTFIQSQPDVIHPNFRALSLS</sequence>
<evidence type="ECO:0000313" key="2">
    <source>
        <dbReference type="EMBL" id="OTG37129.1"/>
    </source>
</evidence>
<organism evidence="2 3">
    <name type="scientific">Helianthus annuus</name>
    <name type="common">Common sunflower</name>
    <dbReference type="NCBI Taxonomy" id="4232"/>
    <lineage>
        <taxon>Eukaryota</taxon>
        <taxon>Viridiplantae</taxon>
        <taxon>Streptophyta</taxon>
        <taxon>Embryophyta</taxon>
        <taxon>Tracheophyta</taxon>
        <taxon>Spermatophyta</taxon>
        <taxon>Magnoliopsida</taxon>
        <taxon>eudicotyledons</taxon>
        <taxon>Gunneridae</taxon>
        <taxon>Pentapetalae</taxon>
        <taxon>asterids</taxon>
        <taxon>campanulids</taxon>
        <taxon>Asterales</taxon>
        <taxon>Asteraceae</taxon>
        <taxon>Asteroideae</taxon>
        <taxon>Heliantheae alliance</taxon>
        <taxon>Heliantheae</taxon>
        <taxon>Helianthus</taxon>
    </lineage>
</organism>
<proteinExistence type="predicted"/>
<protein>
    <submittedName>
        <fullName evidence="2">Uncharacterized protein</fullName>
    </submittedName>
</protein>
<keyword evidence="3" id="KW-1185">Reference proteome</keyword>
<dbReference type="InParanoid" id="A0A251VP37"/>
<evidence type="ECO:0000313" key="1">
    <source>
        <dbReference type="EMBL" id="KAF5822146.1"/>
    </source>
</evidence>
<reference evidence="1 3" key="1">
    <citation type="journal article" date="2017" name="Nature">
        <title>The sunflower genome provides insights into oil metabolism, flowering and Asterid evolution.</title>
        <authorList>
            <person name="Badouin H."/>
            <person name="Gouzy J."/>
            <person name="Grassa C.J."/>
            <person name="Murat F."/>
            <person name="Staton S.E."/>
            <person name="Cottret L."/>
            <person name="Lelandais-Briere C."/>
            <person name="Owens G.L."/>
            <person name="Carrere S."/>
            <person name="Mayjonade B."/>
            <person name="Legrand L."/>
            <person name="Gill N."/>
            <person name="Kane N.C."/>
            <person name="Bowers J.E."/>
            <person name="Hubner S."/>
            <person name="Bellec A."/>
            <person name="Berard A."/>
            <person name="Berges H."/>
            <person name="Blanchet N."/>
            <person name="Boniface M.C."/>
            <person name="Brunel D."/>
            <person name="Catrice O."/>
            <person name="Chaidir N."/>
            <person name="Claudel C."/>
            <person name="Donnadieu C."/>
            <person name="Faraut T."/>
            <person name="Fievet G."/>
            <person name="Helmstetter N."/>
            <person name="King M."/>
            <person name="Knapp S.J."/>
            <person name="Lai Z."/>
            <person name="Le Paslier M.C."/>
            <person name="Lippi Y."/>
            <person name="Lorenzon L."/>
            <person name="Mandel J.R."/>
            <person name="Marage G."/>
            <person name="Marchand G."/>
            <person name="Marquand E."/>
            <person name="Bret-Mestries E."/>
            <person name="Morien E."/>
            <person name="Nambeesan S."/>
            <person name="Nguyen T."/>
            <person name="Pegot-Espagnet P."/>
            <person name="Pouilly N."/>
            <person name="Raftis F."/>
            <person name="Sallet E."/>
            <person name="Schiex T."/>
            <person name="Thomas J."/>
            <person name="Vandecasteele C."/>
            <person name="Vares D."/>
            <person name="Vear F."/>
            <person name="Vautrin S."/>
            <person name="Crespi M."/>
            <person name="Mangin B."/>
            <person name="Burke J.M."/>
            <person name="Salse J."/>
            <person name="Munos S."/>
            <person name="Vincourt P."/>
            <person name="Rieseberg L.H."/>
            <person name="Langlade N.B."/>
        </authorList>
    </citation>
    <scope>NUCLEOTIDE SEQUENCE [LARGE SCALE GENOMIC DNA]</scope>
    <source>
        <strain evidence="3">cv. SF193</strain>
        <tissue evidence="1">Leaves</tissue>
    </source>
</reference>
<dbReference type="AlphaFoldDB" id="A0A251VP37"/>
<dbReference type="EMBL" id="CM007890">
    <property type="protein sequence ID" value="OTG37129.1"/>
    <property type="molecule type" value="Genomic_DNA"/>
</dbReference>
<evidence type="ECO:0000313" key="3">
    <source>
        <dbReference type="Proteomes" id="UP000215914"/>
    </source>
</evidence>
<reference evidence="1" key="3">
    <citation type="submission" date="2020-06" db="EMBL/GenBank/DDBJ databases">
        <title>Helianthus annuus Genome sequencing and assembly Release 2.</title>
        <authorList>
            <person name="Gouzy J."/>
            <person name="Langlade N."/>
            <person name="Munos S."/>
        </authorList>
    </citation>
    <scope>NUCLEOTIDE SEQUENCE</scope>
    <source>
        <tissue evidence="1">Leaves</tissue>
    </source>
</reference>